<name>A0A0W8F7H1_9ZZZZ</name>
<gene>
    <name evidence="2" type="ORF">ASZ90_013459</name>
</gene>
<proteinExistence type="predicted"/>
<sequence>MSGRPVEEEGKARFQRLLYGYQRSVSGAVAPAHLSTPTEVEGQEYEFKPVPLVSGRVDYHQPWSGYAPKCTLEDQEDCKYYPVQTANIKVNGIYSGIEVEGDRWMQLACLAARESVEEKGGPFAALILQIDNCTDQILRYWINHNQVTSALDPTAHAEIMAIRSACASLGVFDLGSIRKDESKLAQPGDLSHCVIYSSAEPCPMCYAAICWANIPMLLFAATRFDAATQGVDFSDEAIYEELSRPYSDRFVRVYQCTVDNSLDSFNLWKVSRKVQYSPDIK</sequence>
<dbReference type="GO" id="GO:0008892">
    <property type="term" value="F:guanine deaminase activity"/>
    <property type="evidence" value="ECO:0007669"/>
    <property type="project" value="UniProtKB-EC"/>
</dbReference>
<keyword evidence="2" id="KW-0378">Hydrolase</keyword>
<dbReference type="CDD" id="cd01285">
    <property type="entry name" value="nucleoside_deaminase"/>
    <property type="match status" value="1"/>
</dbReference>
<dbReference type="EC" id="3.5.4.3" evidence="2"/>
<dbReference type="EMBL" id="LNQE01001478">
    <property type="protein sequence ID" value="KUG16827.1"/>
    <property type="molecule type" value="Genomic_DNA"/>
</dbReference>
<dbReference type="PANTHER" id="PTHR11079:SF161">
    <property type="entry name" value="CMP_DCMP-TYPE DEAMINASE DOMAIN-CONTAINING PROTEIN"/>
    <property type="match status" value="1"/>
</dbReference>
<organism evidence="2">
    <name type="scientific">hydrocarbon metagenome</name>
    <dbReference type="NCBI Taxonomy" id="938273"/>
    <lineage>
        <taxon>unclassified sequences</taxon>
        <taxon>metagenomes</taxon>
        <taxon>ecological metagenomes</taxon>
    </lineage>
</organism>
<dbReference type="InterPro" id="IPR016193">
    <property type="entry name" value="Cytidine_deaminase-like"/>
</dbReference>
<reference evidence="2" key="1">
    <citation type="journal article" date="2015" name="Proc. Natl. Acad. Sci. U.S.A.">
        <title>Networks of energetic and metabolic interactions define dynamics in microbial communities.</title>
        <authorList>
            <person name="Embree M."/>
            <person name="Liu J.K."/>
            <person name="Al-Bassam M.M."/>
            <person name="Zengler K."/>
        </authorList>
    </citation>
    <scope>NUCLEOTIDE SEQUENCE</scope>
</reference>
<dbReference type="Pfam" id="PF00383">
    <property type="entry name" value="dCMP_cyt_deam_1"/>
    <property type="match status" value="1"/>
</dbReference>
<dbReference type="Gene3D" id="3.40.140.10">
    <property type="entry name" value="Cytidine Deaminase, domain 2"/>
    <property type="match status" value="1"/>
</dbReference>
<accession>A0A0W8F7H1</accession>
<dbReference type="InterPro" id="IPR002125">
    <property type="entry name" value="CMP_dCMP_dom"/>
</dbReference>
<comment type="caution">
    <text evidence="2">The sequence shown here is derived from an EMBL/GenBank/DDBJ whole genome shotgun (WGS) entry which is preliminary data.</text>
</comment>
<evidence type="ECO:0000259" key="1">
    <source>
        <dbReference type="PROSITE" id="PS51747"/>
    </source>
</evidence>
<dbReference type="PROSITE" id="PS51747">
    <property type="entry name" value="CYT_DCMP_DEAMINASES_2"/>
    <property type="match status" value="1"/>
</dbReference>
<protein>
    <submittedName>
        <fullName evidence="2">Guanine deaminase</fullName>
        <ecNumber evidence="2">3.5.4.3</ecNumber>
    </submittedName>
</protein>
<dbReference type="AlphaFoldDB" id="A0A0W8F7H1"/>
<feature type="domain" description="CMP/dCMP-type deaminase" evidence="1">
    <location>
        <begin position="99"/>
        <end position="246"/>
    </location>
</feature>
<evidence type="ECO:0000313" key="2">
    <source>
        <dbReference type="EMBL" id="KUG16827.1"/>
    </source>
</evidence>
<dbReference type="PANTHER" id="PTHR11079">
    <property type="entry name" value="CYTOSINE DEAMINASE FAMILY MEMBER"/>
    <property type="match status" value="1"/>
</dbReference>
<dbReference type="GO" id="GO:0047974">
    <property type="term" value="F:guanosine deaminase activity"/>
    <property type="evidence" value="ECO:0007669"/>
    <property type="project" value="TreeGrafter"/>
</dbReference>
<dbReference type="SUPFAM" id="SSF53927">
    <property type="entry name" value="Cytidine deaminase-like"/>
    <property type="match status" value="1"/>
</dbReference>
<dbReference type="GO" id="GO:0006152">
    <property type="term" value="P:purine nucleoside catabolic process"/>
    <property type="evidence" value="ECO:0007669"/>
    <property type="project" value="TreeGrafter"/>
</dbReference>